<accession>A0A1J8PR52</accession>
<evidence type="ECO:0000313" key="2">
    <source>
        <dbReference type="Proteomes" id="UP000183567"/>
    </source>
</evidence>
<gene>
    <name evidence="1" type="ORF">AZE42_13190</name>
</gene>
<reference evidence="1 2" key="1">
    <citation type="submission" date="2016-03" db="EMBL/GenBank/DDBJ databases">
        <title>Comparative genomics of the ectomycorrhizal sister species Rhizopogon vinicolor and Rhizopogon vesiculosus (Basidiomycota: Boletales) reveals a divergence of the mating type B locus.</title>
        <authorList>
            <person name="Mujic A.B."/>
            <person name="Kuo A."/>
            <person name="Tritt A."/>
            <person name="Lipzen A."/>
            <person name="Chen C."/>
            <person name="Johnson J."/>
            <person name="Sharma A."/>
            <person name="Barry K."/>
            <person name="Grigoriev I.V."/>
            <person name="Spatafora J.W."/>
        </authorList>
    </citation>
    <scope>NUCLEOTIDE SEQUENCE [LARGE SCALE GENOMIC DNA]</scope>
    <source>
        <strain evidence="1 2">AM-OR11-056</strain>
    </source>
</reference>
<name>A0A1J8PR52_9AGAM</name>
<protein>
    <submittedName>
        <fullName evidence="1">Uncharacterized protein</fullName>
    </submittedName>
</protein>
<keyword evidence="2" id="KW-1185">Reference proteome</keyword>
<sequence length="34" mass="3670">MQNQARSSAVSFLIGAQDGCHSVHSQVLRTIQIS</sequence>
<organism evidence="1 2">
    <name type="scientific">Rhizopogon vesiculosus</name>
    <dbReference type="NCBI Taxonomy" id="180088"/>
    <lineage>
        <taxon>Eukaryota</taxon>
        <taxon>Fungi</taxon>
        <taxon>Dikarya</taxon>
        <taxon>Basidiomycota</taxon>
        <taxon>Agaricomycotina</taxon>
        <taxon>Agaricomycetes</taxon>
        <taxon>Agaricomycetidae</taxon>
        <taxon>Boletales</taxon>
        <taxon>Suillineae</taxon>
        <taxon>Rhizopogonaceae</taxon>
        <taxon>Rhizopogon</taxon>
    </lineage>
</organism>
<dbReference type="Proteomes" id="UP000183567">
    <property type="component" value="Unassembled WGS sequence"/>
</dbReference>
<dbReference type="AlphaFoldDB" id="A0A1J8PR52"/>
<comment type="caution">
    <text evidence="1">The sequence shown here is derived from an EMBL/GenBank/DDBJ whole genome shotgun (WGS) entry which is preliminary data.</text>
</comment>
<evidence type="ECO:0000313" key="1">
    <source>
        <dbReference type="EMBL" id="OJA11381.1"/>
    </source>
</evidence>
<dbReference type="EMBL" id="LVVM01005096">
    <property type="protein sequence ID" value="OJA11381.1"/>
    <property type="molecule type" value="Genomic_DNA"/>
</dbReference>
<proteinExistence type="predicted"/>